<feature type="transmembrane region" description="Helical" evidence="1">
    <location>
        <begin position="79"/>
        <end position="102"/>
    </location>
</feature>
<evidence type="ECO:0000313" key="2">
    <source>
        <dbReference type="EMBL" id="PJF32168.1"/>
    </source>
</evidence>
<proteinExistence type="predicted"/>
<keyword evidence="1" id="KW-0472">Membrane</keyword>
<name>A0A2M8P3P7_9CHLR</name>
<evidence type="ECO:0008006" key="4">
    <source>
        <dbReference type="Google" id="ProtNLM"/>
    </source>
</evidence>
<dbReference type="Gene3D" id="3.30.450.40">
    <property type="match status" value="1"/>
</dbReference>
<dbReference type="Proteomes" id="UP000228921">
    <property type="component" value="Unassembled WGS sequence"/>
</dbReference>
<keyword evidence="1" id="KW-1133">Transmembrane helix</keyword>
<feature type="transmembrane region" description="Helical" evidence="1">
    <location>
        <begin position="254"/>
        <end position="275"/>
    </location>
</feature>
<organism evidence="2 3">
    <name type="scientific">Candidatus Thermofonsia Clade 1 bacterium</name>
    <dbReference type="NCBI Taxonomy" id="2364210"/>
    <lineage>
        <taxon>Bacteria</taxon>
        <taxon>Bacillati</taxon>
        <taxon>Chloroflexota</taxon>
        <taxon>Candidatus Thermofontia</taxon>
        <taxon>Candidatus Thermofonsia Clade 1</taxon>
    </lineage>
</organism>
<comment type="caution">
    <text evidence="2">The sequence shown here is derived from an EMBL/GenBank/DDBJ whole genome shotgun (WGS) entry which is preliminary data.</text>
</comment>
<dbReference type="InterPro" id="IPR029016">
    <property type="entry name" value="GAF-like_dom_sf"/>
</dbReference>
<accession>A0A2M8P3P7</accession>
<feature type="transmembrane region" description="Helical" evidence="1">
    <location>
        <begin position="215"/>
        <end position="242"/>
    </location>
</feature>
<reference evidence="2 3" key="1">
    <citation type="submission" date="2017-11" db="EMBL/GenBank/DDBJ databases">
        <title>Evolution of Phototrophy in the Chloroflexi Phylum Driven by Horizontal Gene Transfer.</title>
        <authorList>
            <person name="Ward L.M."/>
            <person name="Hemp J."/>
            <person name="Shih P.M."/>
            <person name="Mcglynn S.E."/>
            <person name="Fischer W."/>
        </authorList>
    </citation>
    <scope>NUCLEOTIDE SEQUENCE [LARGE SCALE GENOMIC DNA]</scope>
    <source>
        <strain evidence="2">CP2_2F</strain>
    </source>
</reference>
<dbReference type="EMBL" id="PGTK01000001">
    <property type="protein sequence ID" value="PJF32168.1"/>
    <property type="molecule type" value="Genomic_DNA"/>
</dbReference>
<feature type="transmembrane region" description="Helical" evidence="1">
    <location>
        <begin position="148"/>
        <end position="165"/>
    </location>
</feature>
<evidence type="ECO:0000256" key="1">
    <source>
        <dbReference type="SAM" id="Phobius"/>
    </source>
</evidence>
<sequence length="645" mass="71478">MTDDLFILLSRQINEVLTAATVIIAVSMLLYNLSHGPNDRVTRASSALLGCVSAIYIGDVLVAISRAPQTIETLLRLEWLGIAFAPAALFHLSDALLATTGLRSRGRRRRVVRLLYAFATLFFVLACLTDLIVRDLLLQPLEIMQPGPLFPLFVAYFLVASLFAFNNVLRARRRCLTRATHRRMTYLLFALITPMAGVFPFSLLFPNAAEVDAALIWLLVNVGNLGIVLMLAFMAYPLAFFGPKKPDRMIKAELLSFMLRGPITGIAVLIVILYVPRLSFFGIPSSALMPFVAVATVMGLQWLFTLAIPIIEQKLIYTEDQEQARQLQALSQHLLTRDDAKQLIEATLAAICDYLRVPSAFVVSLNGEKVAFEQQVGPLQPTLESLEAARLSSLFHLNSNGALNSAQAETPVELVAWQSFWLIPLRSGRGGRLIGVLGVWARSTAPNLQAEEETVFRVLYQRVARVLDDMHLQAELFARLEDIIESSATVGIESESVRYGNAAEAARLTEQSASETATEFSEVIWGALRDYWGGARLTDSRLVRLQQVQAALAEQSGDAAKAVRAVLSSAIESLKPQSAFSLTAAEWTLYNILDLRFIKGQKVRDVARKLAMSDADFYRKQRIAVERVAQIVLKREKQLNAEKIS</sequence>
<feature type="transmembrane region" description="Helical" evidence="1">
    <location>
        <begin position="114"/>
        <end position="133"/>
    </location>
</feature>
<gene>
    <name evidence="2" type="ORF">CUN51_00640</name>
</gene>
<feature type="transmembrane region" description="Helical" evidence="1">
    <location>
        <begin position="186"/>
        <end position="209"/>
    </location>
</feature>
<feature type="transmembrane region" description="Helical" evidence="1">
    <location>
        <begin position="16"/>
        <end position="34"/>
    </location>
</feature>
<protein>
    <recommendedName>
        <fullName evidence="4">Histidine kinase N-terminal 7TM region domain-containing protein</fullName>
    </recommendedName>
</protein>
<dbReference type="SUPFAM" id="SSF55781">
    <property type="entry name" value="GAF domain-like"/>
    <property type="match status" value="1"/>
</dbReference>
<feature type="transmembrane region" description="Helical" evidence="1">
    <location>
        <begin position="46"/>
        <end position="67"/>
    </location>
</feature>
<dbReference type="AlphaFoldDB" id="A0A2M8P3P7"/>
<feature type="transmembrane region" description="Helical" evidence="1">
    <location>
        <begin position="287"/>
        <end position="311"/>
    </location>
</feature>
<keyword evidence="1" id="KW-0812">Transmembrane</keyword>
<evidence type="ECO:0000313" key="3">
    <source>
        <dbReference type="Proteomes" id="UP000228921"/>
    </source>
</evidence>